<dbReference type="InterPro" id="IPR056607">
    <property type="entry name" value="Elapor1/2_MRH"/>
</dbReference>
<comment type="caution">
    <text evidence="10">The sequence shown here is derived from an EMBL/GenBank/DDBJ whole genome shotgun (WGS) entry which is preliminary data.</text>
</comment>
<evidence type="ECO:0000256" key="7">
    <source>
        <dbReference type="ARBA" id="ARBA00023136"/>
    </source>
</evidence>
<dbReference type="InterPro" id="IPR044865">
    <property type="entry name" value="MRH_dom"/>
</dbReference>
<evidence type="ECO:0000256" key="5">
    <source>
        <dbReference type="ARBA" id="ARBA00022729"/>
    </source>
</evidence>
<keyword evidence="5" id="KW-0732">Signal</keyword>
<sequence>LHSEKSVESGRYEKIKEWHGEQSKRTYSFVATARHTEGFYWVFRKGKHGNYEENEINDDGGHFNYRNDKVVFYFIKITKTVDGGAAGCKKCPVGMKDKGCIPCPKGNRITSEKDGKPKCEPCPKKTYLNVSDPYGKNACIPCGEYLTSAKGSTECVSDCKLISKGRSYDLTPIAGFRSVKTSALFTSKGTKYYHHFNISFCQKDPTAKASCYRNVSMEGNTQGKETFNYTICRMTIIPKHDTQKPLAAQPMSVGEQLMLISTKKVKANDEILADKDIVNTTVVSFHYHANDFTEACPKGRSTIIHNVCDPHRKAKEVKVAVPEKCSEGTCDGCSFHFIVYSSAACPLCTTADYDSIVTGCVKGKKYTTFVWKSSHLCLGGVTLPERNSTTCSILERSVKDFAVRFY</sequence>
<reference evidence="10" key="1">
    <citation type="submission" date="2020-04" db="EMBL/GenBank/DDBJ databases">
        <authorList>
            <person name="Alioto T."/>
            <person name="Alioto T."/>
            <person name="Gomez Garrido J."/>
        </authorList>
    </citation>
    <scope>NUCLEOTIDE SEQUENCE</scope>
    <source>
        <strain evidence="10">A484AB</strain>
    </source>
</reference>
<keyword evidence="8" id="KW-1015">Disulfide bond</keyword>
<keyword evidence="9" id="KW-0325">Glycoprotein</keyword>
<keyword evidence="7" id="KW-0472">Membrane</keyword>
<comment type="subcellular location">
    <subcellularLocation>
        <location evidence="1">Cell membrane</location>
        <topology evidence="1">Single-pass type I membrane protein</topology>
    </subcellularLocation>
</comment>
<dbReference type="Gene3D" id="2.70.130.10">
    <property type="entry name" value="Mannose-6-phosphate receptor binding domain"/>
    <property type="match status" value="1"/>
</dbReference>
<dbReference type="InterPro" id="IPR056606">
    <property type="entry name" value="Elapor1/2_C"/>
</dbReference>
<dbReference type="InterPro" id="IPR009011">
    <property type="entry name" value="Man6P_isomerase_rcpt-bd_dom_sf"/>
</dbReference>
<feature type="non-terminal residue" evidence="10">
    <location>
        <position position="1"/>
    </location>
</feature>
<dbReference type="Proteomes" id="UP001152795">
    <property type="component" value="Unassembled WGS sequence"/>
</dbReference>
<comment type="similarity">
    <text evidence="2">Belongs to the ELAPOR family.</text>
</comment>
<gene>
    <name evidence="10" type="ORF">PACLA_8A053480</name>
</gene>
<accession>A0A7D9L0M3</accession>
<dbReference type="GO" id="GO:0005886">
    <property type="term" value="C:plasma membrane"/>
    <property type="evidence" value="ECO:0007669"/>
    <property type="project" value="UniProtKB-SubCell"/>
</dbReference>
<dbReference type="Pfam" id="PF23087">
    <property type="entry name" value="MRH_ELAPOR1_9th"/>
    <property type="match status" value="1"/>
</dbReference>
<dbReference type="EMBL" id="CACRXK020013004">
    <property type="protein sequence ID" value="CAB4024392.1"/>
    <property type="molecule type" value="Genomic_DNA"/>
</dbReference>
<dbReference type="PANTHER" id="PTHR22727">
    <property type="entry name" value="PROTEIN CBG13728"/>
    <property type="match status" value="1"/>
</dbReference>
<dbReference type="Pfam" id="PF23089">
    <property type="entry name" value="ELAPOR1_C"/>
    <property type="match status" value="1"/>
</dbReference>
<evidence type="ECO:0000256" key="9">
    <source>
        <dbReference type="ARBA" id="ARBA00023180"/>
    </source>
</evidence>
<dbReference type="SUPFAM" id="SSF50911">
    <property type="entry name" value="Mannose 6-phosphate receptor domain"/>
    <property type="match status" value="1"/>
</dbReference>
<dbReference type="PANTHER" id="PTHR22727:SF15">
    <property type="entry name" value="MRH DOMAIN-CONTAINING PROTEIN"/>
    <property type="match status" value="1"/>
</dbReference>
<proteinExistence type="inferred from homology"/>
<dbReference type="OrthoDB" id="439917at2759"/>
<dbReference type="PROSITE" id="PS51914">
    <property type="entry name" value="MRH"/>
    <property type="match status" value="1"/>
</dbReference>
<keyword evidence="4" id="KW-0812">Transmembrane</keyword>
<name>A0A7D9L0M3_PARCT</name>
<evidence type="ECO:0000256" key="2">
    <source>
        <dbReference type="ARBA" id="ARBA00007627"/>
    </source>
</evidence>
<keyword evidence="11" id="KW-1185">Reference proteome</keyword>
<evidence type="ECO:0000256" key="1">
    <source>
        <dbReference type="ARBA" id="ARBA00004251"/>
    </source>
</evidence>
<dbReference type="InterPro" id="IPR039181">
    <property type="entry name" value="Elapor1/2"/>
</dbReference>
<keyword evidence="3" id="KW-1003">Cell membrane</keyword>
<evidence type="ECO:0000313" key="10">
    <source>
        <dbReference type="EMBL" id="CAB4024392.1"/>
    </source>
</evidence>
<evidence type="ECO:0000256" key="6">
    <source>
        <dbReference type="ARBA" id="ARBA00022989"/>
    </source>
</evidence>
<evidence type="ECO:0000256" key="8">
    <source>
        <dbReference type="ARBA" id="ARBA00023157"/>
    </source>
</evidence>
<dbReference type="AlphaFoldDB" id="A0A7D9L0M3"/>
<keyword evidence="6" id="KW-1133">Transmembrane helix</keyword>
<organism evidence="10 11">
    <name type="scientific">Paramuricea clavata</name>
    <name type="common">Red gorgonian</name>
    <name type="synonym">Violescent sea-whip</name>
    <dbReference type="NCBI Taxonomy" id="317549"/>
    <lineage>
        <taxon>Eukaryota</taxon>
        <taxon>Metazoa</taxon>
        <taxon>Cnidaria</taxon>
        <taxon>Anthozoa</taxon>
        <taxon>Octocorallia</taxon>
        <taxon>Malacalcyonacea</taxon>
        <taxon>Plexauridae</taxon>
        <taxon>Paramuricea</taxon>
    </lineage>
</organism>
<evidence type="ECO:0000313" key="11">
    <source>
        <dbReference type="Proteomes" id="UP001152795"/>
    </source>
</evidence>
<evidence type="ECO:0000256" key="4">
    <source>
        <dbReference type="ARBA" id="ARBA00022692"/>
    </source>
</evidence>
<evidence type="ECO:0000256" key="3">
    <source>
        <dbReference type="ARBA" id="ARBA00022475"/>
    </source>
</evidence>
<protein>
    <submittedName>
        <fullName evidence="10">Uncharacterized protein</fullName>
    </submittedName>
</protein>